<sequence length="186" mass="21900">MASQSCKAGERKCGGDEDQTEVELLVEELVALEAVTKKAEEQDGAKKEVVAKEKKQAVEIRNRALERVGQTRKRNTEENEGKQETKRRRSGGEALEWLKEKGESMRQLKEQEVQNKKEEREAQRMQHEQFMRQLEATQTSNNEQMKLFQQQMLQLQQQRQQQQQQFAMLQQQMMIMMQSLPKNNFQ</sequence>
<evidence type="ECO:0000313" key="2">
    <source>
        <dbReference type="EMBL" id="KAJ7391239.1"/>
    </source>
</evidence>
<dbReference type="AlphaFoldDB" id="A0A9X0A443"/>
<dbReference type="Proteomes" id="UP001163046">
    <property type="component" value="Unassembled WGS sequence"/>
</dbReference>
<evidence type="ECO:0000313" key="3">
    <source>
        <dbReference type="Proteomes" id="UP001163046"/>
    </source>
</evidence>
<evidence type="ECO:0000256" key="1">
    <source>
        <dbReference type="SAM" id="MobiDB-lite"/>
    </source>
</evidence>
<gene>
    <name evidence="2" type="ORF">OS493_019370</name>
</gene>
<accession>A0A9X0A443</accession>
<comment type="caution">
    <text evidence="2">The sequence shown here is derived from an EMBL/GenBank/DDBJ whole genome shotgun (WGS) entry which is preliminary data.</text>
</comment>
<keyword evidence="3" id="KW-1185">Reference proteome</keyword>
<proteinExistence type="predicted"/>
<protein>
    <submittedName>
        <fullName evidence="2">Uncharacterized protein</fullName>
    </submittedName>
</protein>
<feature type="compositionally biased region" description="Basic and acidic residues" evidence="1">
    <location>
        <begin position="74"/>
        <end position="84"/>
    </location>
</feature>
<feature type="region of interest" description="Disordered" evidence="1">
    <location>
        <begin position="63"/>
        <end position="126"/>
    </location>
</feature>
<organism evidence="2 3">
    <name type="scientific">Desmophyllum pertusum</name>
    <dbReference type="NCBI Taxonomy" id="174260"/>
    <lineage>
        <taxon>Eukaryota</taxon>
        <taxon>Metazoa</taxon>
        <taxon>Cnidaria</taxon>
        <taxon>Anthozoa</taxon>
        <taxon>Hexacorallia</taxon>
        <taxon>Scleractinia</taxon>
        <taxon>Caryophylliina</taxon>
        <taxon>Caryophylliidae</taxon>
        <taxon>Desmophyllum</taxon>
    </lineage>
</organism>
<name>A0A9X0A443_9CNID</name>
<feature type="compositionally biased region" description="Basic and acidic residues" evidence="1">
    <location>
        <begin position="96"/>
        <end position="126"/>
    </location>
</feature>
<dbReference type="EMBL" id="MU825407">
    <property type="protein sequence ID" value="KAJ7391239.1"/>
    <property type="molecule type" value="Genomic_DNA"/>
</dbReference>
<reference evidence="2" key="1">
    <citation type="submission" date="2023-01" db="EMBL/GenBank/DDBJ databases">
        <title>Genome assembly of the deep-sea coral Lophelia pertusa.</title>
        <authorList>
            <person name="Herrera S."/>
            <person name="Cordes E."/>
        </authorList>
    </citation>
    <scope>NUCLEOTIDE SEQUENCE</scope>
    <source>
        <strain evidence="2">USNM1676648</strain>
        <tissue evidence="2">Polyp</tissue>
    </source>
</reference>